<evidence type="ECO:0000313" key="2">
    <source>
        <dbReference type="Proteomes" id="UP000008177"/>
    </source>
</evidence>
<dbReference type="EMBL" id="FQ790324">
    <property type="protein sequence ID" value="CCD50251.1"/>
    <property type="molecule type" value="Genomic_DNA"/>
</dbReference>
<name>G2YEQ3_BOTF4</name>
<organism evidence="1 2">
    <name type="scientific">Botryotinia fuckeliana (strain T4)</name>
    <name type="common">Noble rot fungus</name>
    <name type="synonym">Botrytis cinerea</name>
    <dbReference type="NCBI Taxonomy" id="999810"/>
    <lineage>
        <taxon>Eukaryota</taxon>
        <taxon>Fungi</taxon>
        <taxon>Dikarya</taxon>
        <taxon>Ascomycota</taxon>
        <taxon>Pezizomycotina</taxon>
        <taxon>Leotiomycetes</taxon>
        <taxon>Helotiales</taxon>
        <taxon>Sclerotiniaceae</taxon>
        <taxon>Botrytis</taxon>
    </lineage>
</organism>
<protein>
    <submittedName>
        <fullName evidence="1">Uncharacterized protein</fullName>
    </submittedName>
</protein>
<dbReference type="Proteomes" id="UP000008177">
    <property type="component" value="Unplaced contigs"/>
</dbReference>
<proteinExistence type="predicted"/>
<sequence length="61" mass="7075">MGWIGLDWTGLDWIGLDWIEFALGYSQPSDKLRHGRDLLYLVRMANQSTPLGRVLRDADER</sequence>
<reference evidence="2" key="1">
    <citation type="journal article" date="2011" name="PLoS Genet.">
        <title>Genomic analysis of the necrotrophic fungal pathogens Sclerotinia sclerotiorum and Botrytis cinerea.</title>
        <authorList>
            <person name="Amselem J."/>
            <person name="Cuomo C.A."/>
            <person name="van Kan J.A."/>
            <person name="Viaud M."/>
            <person name="Benito E.P."/>
            <person name="Couloux A."/>
            <person name="Coutinho P.M."/>
            <person name="de Vries R.P."/>
            <person name="Dyer P.S."/>
            <person name="Fillinger S."/>
            <person name="Fournier E."/>
            <person name="Gout L."/>
            <person name="Hahn M."/>
            <person name="Kohn L."/>
            <person name="Lapalu N."/>
            <person name="Plummer K.M."/>
            <person name="Pradier J.M."/>
            <person name="Quevillon E."/>
            <person name="Sharon A."/>
            <person name="Simon A."/>
            <person name="ten Have A."/>
            <person name="Tudzynski B."/>
            <person name="Tudzynski P."/>
            <person name="Wincker P."/>
            <person name="Andrew M."/>
            <person name="Anthouard V."/>
            <person name="Beever R.E."/>
            <person name="Beffa R."/>
            <person name="Benoit I."/>
            <person name="Bouzid O."/>
            <person name="Brault B."/>
            <person name="Chen Z."/>
            <person name="Choquer M."/>
            <person name="Collemare J."/>
            <person name="Cotton P."/>
            <person name="Danchin E.G."/>
            <person name="Da Silva C."/>
            <person name="Gautier A."/>
            <person name="Giraud C."/>
            <person name="Giraud T."/>
            <person name="Gonzalez C."/>
            <person name="Grossetete S."/>
            <person name="Guldener U."/>
            <person name="Henrissat B."/>
            <person name="Howlett B.J."/>
            <person name="Kodira C."/>
            <person name="Kretschmer M."/>
            <person name="Lappartient A."/>
            <person name="Leroch M."/>
            <person name="Levis C."/>
            <person name="Mauceli E."/>
            <person name="Neuveglise C."/>
            <person name="Oeser B."/>
            <person name="Pearson M."/>
            <person name="Poulain J."/>
            <person name="Poussereau N."/>
            <person name="Quesneville H."/>
            <person name="Rascle C."/>
            <person name="Schumacher J."/>
            <person name="Segurens B."/>
            <person name="Sexton A."/>
            <person name="Silva E."/>
            <person name="Sirven C."/>
            <person name="Soanes D.M."/>
            <person name="Talbot N.J."/>
            <person name="Templeton M."/>
            <person name="Yandava C."/>
            <person name="Yarden O."/>
            <person name="Zeng Q."/>
            <person name="Rollins J.A."/>
            <person name="Lebrun M.H."/>
            <person name="Dickman M."/>
        </authorList>
    </citation>
    <scope>NUCLEOTIDE SEQUENCE [LARGE SCALE GENOMIC DNA]</scope>
    <source>
        <strain evidence="2">T4</strain>
    </source>
</reference>
<accession>G2YEQ3</accession>
<dbReference type="InParanoid" id="G2YEQ3"/>
<dbReference type="AlphaFoldDB" id="G2YEQ3"/>
<gene>
    <name evidence="1" type="ORF">BofuT4_P092100.1</name>
</gene>
<dbReference type="HOGENOM" id="CLU_2922375_0_0_1"/>
<evidence type="ECO:0000313" key="1">
    <source>
        <dbReference type="EMBL" id="CCD50251.1"/>
    </source>
</evidence>